<evidence type="ECO:0000313" key="2">
    <source>
        <dbReference type="Proteomes" id="UP000004995"/>
    </source>
</evidence>
<reference evidence="1" key="2">
    <citation type="submission" date="2018-08" db="UniProtKB">
        <authorList>
            <consortium name="EnsemblPlants"/>
        </authorList>
    </citation>
    <scope>IDENTIFICATION</scope>
    <source>
        <strain evidence="1">Yugu1</strain>
    </source>
</reference>
<evidence type="ECO:0000313" key="1">
    <source>
        <dbReference type="EnsemblPlants" id="KQL02664"/>
    </source>
</evidence>
<dbReference type="AlphaFoldDB" id="K3YN73"/>
<accession>K3YN73</accession>
<organism evidence="1 2">
    <name type="scientific">Setaria italica</name>
    <name type="common">Foxtail millet</name>
    <name type="synonym">Panicum italicum</name>
    <dbReference type="NCBI Taxonomy" id="4555"/>
    <lineage>
        <taxon>Eukaryota</taxon>
        <taxon>Viridiplantae</taxon>
        <taxon>Streptophyta</taxon>
        <taxon>Embryophyta</taxon>
        <taxon>Tracheophyta</taxon>
        <taxon>Spermatophyta</taxon>
        <taxon>Magnoliopsida</taxon>
        <taxon>Liliopsida</taxon>
        <taxon>Poales</taxon>
        <taxon>Poaceae</taxon>
        <taxon>PACMAD clade</taxon>
        <taxon>Panicoideae</taxon>
        <taxon>Panicodae</taxon>
        <taxon>Paniceae</taxon>
        <taxon>Cenchrinae</taxon>
        <taxon>Setaria</taxon>
    </lineage>
</organism>
<keyword evidence="2" id="KW-1185">Reference proteome</keyword>
<protein>
    <submittedName>
        <fullName evidence="1">Uncharacterized protein</fullName>
    </submittedName>
</protein>
<proteinExistence type="predicted"/>
<dbReference type="Proteomes" id="UP000004995">
    <property type="component" value="Unassembled WGS sequence"/>
</dbReference>
<dbReference type="EMBL" id="AGNK02003994">
    <property type="status" value="NOT_ANNOTATED_CDS"/>
    <property type="molecule type" value="Genomic_DNA"/>
</dbReference>
<dbReference type="HOGENOM" id="CLU_3090896_0_0_1"/>
<sequence length="52" mass="5994">MDSSWVLLSFRVSDIVMTKSSFDPDLGLRTMQICNKSYGYTLRMRCSISPQK</sequence>
<dbReference type="InParanoid" id="K3YN73"/>
<name>K3YN73_SETIT</name>
<reference evidence="2" key="1">
    <citation type="journal article" date="2012" name="Nat. Biotechnol.">
        <title>Reference genome sequence of the model plant Setaria.</title>
        <authorList>
            <person name="Bennetzen J.L."/>
            <person name="Schmutz J."/>
            <person name="Wang H."/>
            <person name="Percifield R."/>
            <person name="Hawkins J."/>
            <person name="Pontaroli A.C."/>
            <person name="Estep M."/>
            <person name="Feng L."/>
            <person name="Vaughn J.N."/>
            <person name="Grimwood J."/>
            <person name="Jenkins J."/>
            <person name="Barry K."/>
            <person name="Lindquist E."/>
            <person name="Hellsten U."/>
            <person name="Deshpande S."/>
            <person name="Wang X."/>
            <person name="Wu X."/>
            <person name="Mitros T."/>
            <person name="Triplett J."/>
            <person name="Yang X."/>
            <person name="Ye C.Y."/>
            <person name="Mauro-Herrera M."/>
            <person name="Wang L."/>
            <person name="Li P."/>
            <person name="Sharma M."/>
            <person name="Sharma R."/>
            <person name="Ronald P.C."/>
            <person name="Panaud O."/>
            <person name="Kellogg E.A."/>
            <person name="Brutnell T.P."/>
            <person name="Doust A.N."/>
            <person name="Tuskan G.A."/>
            <person name="Rokhsar D."/>
            <person name="Devos K.M."/>
        </authorList>
    </citation>
    <scope>NUCLEOTIDE SEQUENCE [LARGE SCALE GENOMIC DNA]</scope>
    <source>
        <strain evidence="2">cv. Yugu1</strain>
    </source>
</reference>
<dbReference type="Gramene" id="KQL02664">
    <property type="protein sequence ID" value="KQL02664"/>
    <property type="gene ID" value="SETIT_015713mg"/>
</dbReference>
<dbReference type="EnsemblPlants" id="KQL02664">
    <property type="protein sequence ID" value="KQL02664"/>
    <property type="gene ID" value="SETIT_015713mg"/>
</dbReference>